<name>A0A540NLR5_MALBA</name>
<organism evidence="1 2">
    <name type="scientific">Malus baccata</name>
    <name type="common">Siberian crab apple</name>
    <name type="synonym">Pyrus baccata</name>
    <dbReference type="NCBI Taxonomy" id="106549"/>
    <lineage>
        <taxon>Eukaryota</taxon>
        <taxon>Viridiplantae</taxon>
        <taxon>Streptophyta</taxon>
        <taxon>Embryophyta</taxon>
        <taxon>Tracheophyta</taxon>
        <taxon>Spermatophyta</taxon>
        <taxon>Magnoliopsida</taxon>
        <taxon>eudicotyledons</taxon>
        <taxon>Gunneridae</taxon>
        <taxon>Pentapetalae</taxon>
        <taxon>rosids</taxon>
        <taxon>fabids</taxon>
        <taxon>Rosales</taxon>
        <taxon>Rosaceae</taxon>
        <taxon>Amygdaloideae</taxon>
        <taxon>Maleae</taxon>
        <taxon>Malus</taxon>
    </lineage>
</organism>
<proteinExistence type="predicted"/>
<comment type="caution">
    <text evidence="1">The sequence shown here is derived from an EMBL/GenBank/DDBJ whole genome shotgun (WGS) entry which is preliminary data.</text>
</comment>
<dbReference type="AlphaFoldDB" id="A0A540NLR5"/>
<dbReference type="Proteomes" id="UP000315295">
    <property type="component" value="Unassembled WGS sequence"/>
</dbReference>
<evidence type="ECO:0000313" key="2">
    <source>
        <dbReference type="Proteomes" id="UP000315295"/>
    </source>
</evidence>
<accession>A0A540NLR5</accession>
<protein>
    <recommendedName>
        <fullName evidence="3">DUF1985 domain-containing protein</fullName>
    </recommendedName>
</protein>
<reference evidence="1 2" key="1">
    <citation type="journal article" date="2019" name="G3 (Bethesda)">
        <title>Sequencing of a Wild Apple (Malus baccata) Genome Unravels the Differences Between Cultivated and Wild Apple Species Regarding Disease Resistance and Cold Tolerance.</title>
        <authorList>
            <person name="Chen X."/>
        </authorList>
    </citation>
    <scope>NUCLEOTIDE SEQUENCE [LARGE SCALE GENOMIC DNA]</scope>
    <source>
        <strain evidence="2">cv. Shandingzi</strain>
        <tissue evidence="1">Leaves</tissue>
    </source>
</reference>
<keyword evidence="2" id="KW-1185">Reference proteome</keyword>
<dbReference type="EMBL" id="VIEB01000028">
    <property type="protein sequence ID" value="TQE11593.1"/>
    <property type="molecule type" value="Genomic_DNA"/>
</dbReference>
<sequence length="145" mass="17242">MRFLSNIKDRTQCTRLPFYAGSGRDECRLALPPFMERLLPSLEPETYRSNIRGRFSREHLHKFEDPCFGHLIDVDRIDWFGQLNHYAIFKAIKDKVTNDSMSFLFGEDVATFRSREFCLISDLKFGEFPLEARGMSYTRERRRYP</sequence>
<evidence type="ECO:0008006" key="3">
    <source>
        <dbReference type="Google" id="ProtNLM"/>
    </source>
</evidence>
<evidence type="ECO:0000313" key="1">
    <source>
        <dbReference type="EMBL" id="TQE11593.1"/>
    </source>
</evidence>
<gene>
    <name evidence="1" type="ORF">C1H46_002795</name>
</gene>